<proteinExistence type="predicted"/>
<reference evidence="2 3" key="1">
    <citation type="submission" date="2018-09" db="EMBL/GenBank/DDBJ databases">
        <title>Genome sequencing of strain 2DFW10M-5.</title>
        <authorList>
            <person name="Heo J."/>
            <person name="Kim S.-J."/>
            <person name="Kwon S.-W."/>
        </authorList>
    </citation>
    <scope>NUCLEOTIDE SEQUENCE [LARGE SCALE GENOMIC DNA]</scope>
    <source>
        <strain evidence="2 3">2DFW10M-5</strain>
    </source>
</reference>
<feature type="transmembrane region" description="Helical" evidence="1">
    <location>
        <begin position="81"/>
        <end position="104"/>
    </location>
</feature>
<accession>A0A387BPQ7</accession>
<name>A0A387BPQ7_9MICO</name>
<feature type="transmembrane region" description="Helical" evidence="1">
    <location>
        <begin position="124"/>
        <end position="144"/>
    </location>
</feature>
<feature type="transmembrane region" description="Helical" evidence="1">
    <location>
        <begin position="50"/>
        <end position="69"/>
    </location>
</feature>
<keyword evidence="1" id="KW-1133">Transmembrane helix</keyword>
<keyword evidence="1" id="KW-0472">Membrane</keyword>
<dbReference type="Pfam" id="PF19616">
    <property type="entry name" value="DUF6121"/>
    <property type="match status" value="1"/>
</dbReference>
<dbReference type="Proteomes" id="UP000275069">
    <property type="component" value="Chromosome"/>
</dbReference>
<evidence type="ECO:0000313" key="3">
    <source>
        <dbReference type="Proteomes" id="UP000275069"/>
    </source>
</evidence>
<evidence type="ECO:0000313" key="2">
    <source>
        <dbReference type="EMBL" id="AYG02997.1"/>
    </source>
</evidence>
<feature type="transmembrane region" description="Helical" evidence="1">
    <location>
        <begin position="7"/>
        <end position="30"/>
    </location>
</feature>
<keyword evidence="1" id="KW-0812">Transmembrane</keyword>
<evidence type="ECO:0000256" key="1">
    <source>
        <dbReference type="SAM" id="Phobius"/>
    </source>
</evidence>
<dbReference type="InterPro" id="IPR046124">
    <property type="entry name" value="DUF6121"/>
</dbReference>
<gene>
    <name evidence="2" type="ORF">D7I44_05290</name>
</gene>
<dbReference type="RefSeq" id="WP_120788529.1">
    <property type="nucleotide sequence ID" value="NZ_CP032624.1"/>
</dbReference>
<dbReference type="OrthoDB" id="5124736at2"/>
<protein>
    <submittedName>
        <fullName evidence="2">Uncharacterized protein</fullName>
    </submittedName>
</protein>
<dbReference type="EMBL" id="CP032624">
    <property type="protein sequence ID" value="AYG02997.1"/>
    <property type="molecule type" value="Genomic_DNA"/>
</dbReference>
<keyword evidence="3" id="KW-1185">Reference proteome</keyword>
<organism evidence="2 3">
    <name type="scientific">Gryllotalpicola protaetiae</name>
    <dbReference type="NCBI Taxonomy" id="2419771"/>
    <lineage>
        <taxon>Bacteria</taxon>
        <taxon>Bacillati</taxon>
        <taxon>Actinomycetota</taxon>
        <taxon>Actinomycetes</taxon>
        <taxon>Micrococcales</taxon>
        <taxon>Microbacteriaceae</taxon>
        <taxon>Gryllotalpicola</taxon>
    </lineage>
</organism>
<dbReference type="AlphaFoldDB" id="A0A387BPQ7"/>
<dbReference type="KEGG" id="gry:D7I44_05290"/>
<sequence>MPGFRKYAATVAIFATGLYLALLIAVFGVISLLADIEVIADPRAGELAGPIATAAATAVMIGCLLPIALRIPESRQRVAPLTALGIGVAAYLAWSLFAAFAYLFGRGDPVGALIFFGGLVTGPFAISAGIIAFVIALLFMLVLASRVGDRGRPRWPWEKWDDD</sequence>